<evidence type="ECO:0000313" key="8">
    <source>
        <dbReference type="EMBL" id="RII83231.1"/>
    </source>
</evidence>
<evidence type="ECO:0000313" key="9">
    <source>
        <dbReference type="Proteomes" id="UP000266483"/>
    </source>
</evidence>
<feature type="DNA-binding region" description="H-T-H motif" evidence="5">
    <location>
        <begin position="24"/>
        <end position="43"/>
    </location>
</feature>
<keyword evidence="2" id="KW-0805">Transcription regulation</keyword>
<evidence type="ECO:0000256" key="2">
    <source>
        <dbReference type="ARBA" id="ARBA00023015"/>
    </source>
</evidence>
<dbReference type="SUPFAM" id="SSF48498">
    <property type="entry name" value="Tetracyclin repressor-like, C-terminal domain"/>
    <property type="match status" value="1"/>
</dbReference>
<dbReference type="InterPro" id="IPR036271">
    <property type="entry name" value="Tet_transcr_reg_TetR-rel_C_sf"/>
</dbReference>
<dbReference type="PRINTS" id="PR00455">
    <property type="entry name" value="HTHTETR"/>
</dbReference>
<feature type="domain" description="HTH tetR-type" evidence="7">
    <location>
        <begin position="1"/>
        <end position="61"/>
    </location>
</feature>
<organism evidence="8 9">
    <name type="scientific">Neopusillimonas maritima</name>
    <dbReference type="NCBI Taxonomy" id="2026239"/>
    <lineage>
        <taxon>Bacteria</taxon>
        <taxon>Pseudomonadati</taxon>
        <taxon>Pseudomonadota</taxon>
        <taxon>Betaproteobacteria</taxon>
        <taxon>Burkholderiales</taxon>
        <taxon>Alcaligenaceae</taxon>
        <taxon>Neopusillimonas</taxon>
    </lineage>
</organism>
<dbReference type="Pfam" id="PF17932">
    <property type="entry name" value="TetR_C_24"/>
    <property type="match status" value="1"/>
</dbReference>
<feature type="region of interest" description="Disordered" evidence="6">
    <location>
        <begin position="199"/>
        <end position="224"/>
    </location>
</feature>
<keyword evidence="4" id="KW-0804">Transcription</keyword>
<feature type="compositionally biased region" description="Basic residues" evidence="6">
    <location>
        <begin position="215"/>
        <end position="224"/>
    </location>
</feature>
<evidence type="ECO:0000256" key="3">
    <source>
        <dbReference type="ARBA" id="ARBA00023125"/>
    </source>
</evidence>
<sequence length="224" mass="25267">MRRREEIIQTATELFDRQGFFNTSLDDVAQAIGLKREALYYYFKNRAELLLAIIEPQAIGLIAGLEEIVSSDLPSEQKLHRAMENHLDRFDRHCLEMTITLRDGIMGSSDPVQSSMTRVWKTYEKLWTALIKEGQDSGQFQNIGDPKMIAFGILGMCNWLARWYKPDKEVSIEQLIDTYFNLVSQGLSQNTGDALAVAASAQALPPSESPAAKAKAPRKTAKRR</sequence>
<dbReference type="InterPro" id="IPR001647">
    <property type="entry name" value="HTH_TetR"/>
</dbReference>
<proteinExistence type="predicted"/>
<accession>A0ABX9MXP2</accession>
<dbReference type="InterPro" id="IPR009057">
    <property type="entry name" value="Homeodomain-like_sf"/>
</dbReference>
<dbReference type="PANTHER" id="PTHR30055">
    <property type="entry name" value="HTH-TYPE TRANSCRIPTIONAL REGULATOR RUTR"/>
    <property type="match status" value="1"/>
</dbReference>
<dbReference type="PANTHER" id="PTHR30055:SF175">
    <property type="entry name" value="HTH-TYPE TRANSCRIPTIONAL REPRESSOR KSTR2"/>
    <property type="match status" value="1"/>
</dbReference>
<gene>
    <name evidence="8" type="ORF">CJO09_06395</name>
</gene>
<reference evidence="8 9" key="1">
    <citation type="submission" date="2017-08" db="EMBL/GenBank/DDBJ databases">
        <title>Pusillimonas indicus sp. nov., a member of the family Alcaligenaceae isolated from surface seawater.</title>
        <authorList>
            <person name="Li J."/>
        </authorList>
    </citation>
    <scope>NUCLEOTIDE SEQUENCE [LARGE SCALE GENOMIC DNA]</scope>
    <source>
        <strain evidence="8 9">17-4A</strain>
    </source>
</reference>
<keyword evidence="1" id="KW-0678">Repressor</keyword>
<name>A0ABX9MXP2_9BURK</name>
<keyword evidence="9" id="KW-1185">Reference proteome</keyword>
<comment type="caution">
    <text evidence="8">The sequence shown here is derived from an EMBL/GenBank/DDBJ whole genome shotgun (WGS) entry which is preliminary data.</text>
</comment>
<evidence type="ECO:0000256" key="1">
    <source>
        <dbReference type="ARBA" id="ARBA00022491"/>
    </source>
</evidence>
<dbReference type="Gene3D" id="1.10.357.10">
    <property type="entry name" value="Tetracycline Repressor, domain 2"/>
    <property type="match status" value="1"/>
</dbReference>
<evidence type="ECO:0000259" key="7">
    <source>
        <dbReference type="PROSITE" id="PS50977"/>
    </source>
</evidence>
<dbReference type="PROSITE" id="PS50977">
    <property type="entry name" value="HTH_TETR_2"/>
    <property type="match status" value="1"/>
</dbReference>
<evidence type="ECO:0000256" key="4">
    <source>
        <dbReference type="ARBA" id="ARBA00023163"/>
    </source>
</evidence>
<evidence type="ECO:0000256" key="6">
    <source>
        <dbReference type="SAM" id="MobiDB-lite"/>
    </source>
</evidence>
<keyword evidence="3 5" id="KW-0238">DNA-binding</keyword>
<dbReference type="InterPro" id="IPR041490">
    <property type="entry name" value="KstR2_TetR_C"/>
</dbReference>
<dbReference type="Pfam" id="PF00440">
    <property type="entry name" value="TetR_N"/>
    <property type="match status" value="1"/>
</dbReference>
<protein>
    <recommendedName>
        <fullName evidence="7">HTH tetR-type domain-containing protein</fullName>
    </recommendedName>
</protein>
<dbReference type="SUPFAM" id="SSF46689">
    <property type="entry name" value="Homeodomain-like"/>
    <property type="match status" value="1"/>
</dbReference>
<dbReference type="EMBL" id="NQOU01000002">
    <property type="protein sequence ID" value="RII83231.1"/>
    <property type="molecule type" value="Genomic_DNA"/>
</dbReference>
<evidence type="ECO:0000256" key="5">
    <source>
        <dbReference type="PROSITE-ProRule" id="PRU00335"/>
    </source>
</evidence>
<dbReference type="Proteomes" id="UP000266483">
    <property type="component" value="Unassembled WGS sequence"/>
</dbReference>
<dbReference type="RefSeq" id="WP_119441623.1">
    <property type="nucleotide sequence ID" value="NZ_CP170494.1"/>
</dbReference>
<dbReference type="Gene3D" id="1.10.10.60">
    <property type="entry name" value="Homeodomain-like"/>
    <property type="match status" value="1"/>
</dbReference>
<feature type="compositionally biased region" description="Low complexity" evidence="6">
    <location>
        <begin position="199"/>
        <end position="214"/>
    </location>
</feature>
<dbReference type="InterPro" id="IPR050109">
    <property type="entry name" value="HTH-type_TetR-like_transc_reg"/>
</dbReference>